<evidence type="ECO:0000256" key="1">
    <source>
        <dbReference type="SAM" id="MobiDB-lite"/>
    </source>
</evidence>
<reference evidence="3" key="1">
    <citation type="submission" date="2016-10" db="EMBL/GenBank/DDBJ databases">
        <authorList>
            <person name="Varghese N."/>
            <person name="Submissions S."/>
        </authorList>
    </citation>
    <scope>NUCLEOTIDE SEQUENCE [LARGE SCALE GENOMIC DNA]</scope>
    <source>
        <strain evidence="3">DSM 44498</strain>
    </source>
</reference>
<gene>
    <name evidence="2" type="ORF">SAMN04490239_0550</name>
</gene>
<name>A0A1H4IF31_9NOCA</name>
<evidence type="ECO:0000313" key="3">
    <source>
        <dbReference type="Proteomes" id="UP000183561"/>
    </source>
</evidence>
<feature type="region of interest" description="Disordered" evidence="1">
    <location>
        <begin position="1"/>
        <end position="26"/>
    </location>
</feature>
<protein>
    <submittedName>
        <fullName evidence="2">Uncharacterized protein</fullName>
    </submittedName>
</protein>
<accession>A0A1H4IF31</accession>
<dbReference type="AlphaFoldDB" id="A0A1H4IF31"/>
<dbReference type="EMBL" id="FNSV01000004">
    <property type="protein sequence ID" value="SEB32714.1"/>
    <property type="molecule type" value="Genomic_DNA"/>
</dbReference>
<keyword evidence="3" id="KW-1185">Reference proteome</keyword>
<proteinExistence type="predicted"/>
<dbReference type="RefSeq" id="WP_244163436.1">
    <property type="nucleotide sequence ID" value="NZ_FNSV01000004.1"/>
</dbReference>
<organism evidence="2 3">
    <name type="scientific">Rhodococcus koreensis</name>
    <dbReference type="NCBI Taxonomy" id="99653"/>
    <lineage>
        <taxon>Bacteria</taxon>
        <taxon>Bacillati</taxon>
        <taxon>Actinomycetota</taxon>
        <taxon>Actinomycetes</taxon>
        <taxon>Mycobacteriales</taxon>
        <taxon>Nocardiaceae</taxon>
        <taxon>Rhodococcus</taxon>
    </lineage>
</organism>
<dbReference type="Proteomes" id="UP000183561">
    <property type="component" value="Unassembled WGS sequence"/>
</dbReference>
<evidence type="ECO:0000313" key="2">
    <source>
        <dbReference type="EMBL" id="SEB32714.1"/>
    </source>
</evidence>
<sequence>MERPTRCASAHSRGRRRDAVPIKGRSGAHWNYTHGHVPTESDQPVNAYATGSRDDARRGVLADDEWDIPFEGTYPLPEAQRAAARR</sequence>